<dbReference type="SMART" id="SM00336">
    <property type="entry name" value="BBOX"/>
    <property type="match status" value="2"/>
</dbReference>
<evidence type="ECO:0000259" key="6">
    <source>
        <dbReference type="PROSITE" id="PS50119"/>
    </source>
</evidence>
<dbReference type="InterPro" id="IPR049808">
    <property type="entry name" value="CONSTANS-like_Bbox1"/>
</dbReference>
<dbReference type="GO" id="GO:0008270">
    <property type="term" value="F:zinc ion binding"/>
    <property type="evidence" value="ECO:0007669"/>
    <property type="project" value="UniProtKB-KW"/>
</dbReference>
<evidence type="ECO:0000313" key="8">
    <source>
        <dbReference type="Proteomes" id="UP001163823"/>
    </source>
</evidence>
<sequence>MEKVCEFCKALRPVVYCKADSAYLCLSCDSKIHLANSLSSRHLRTILCNLCRYRPAYVQCLDHQMFVCRGCDQKLHNVSFQHQKRAIRSYMGCPSAKDFAVLWGFKLDELESRAHQDQLASILCSSEDYDAVNSDITGKCCIQVEGPPEVSIINSERGSNRQKSEILAKNQEENASFIVQQILDLKMLQLHEEDNHPPIIRGQEQTDVSSSAQYTSNKFAENLDQQEQYYQDLGIDLKKKDSPVEELKVDPLPSPFSLLEHSPLSSVVGPSLPGEFFWPTKSSIQSSQLWSQNMQDLGVCEELICHDDFDIPDVDLTFRNFEELFGGDQETIRALLDDQDVSCSSLVKDTSLDKSDNRNAREIEDASAAASVYMDKSSHMEDRGPSNQVDNHSRSLGLSNLVCSSYSTMSCSVSRFSVDSSDTDCINGIKPCIEGGEPSCSSPEFDVEVRENAMMRYKEKKKSRINVRERLRTCAPTLPYPRNSLGALCAPGMRSKFNTHPGKIGLKDRGWQA</sequence>
<proteinExistence type="predicted"/>
<dbReference type="PANTHER" id="PTHR31717:SF137">
    <property type="entry name" value="B BOX-TYPE DOMAIN-CONTAINING PROTEIN"/>
    <property type="match status" value="1"/>
</dbReference>
<dbReference type="PROSITE" id="PS50119">
    <property type="entry name" value="ZF_BBOX"/>
    <property type="match status" value="2"/>
</dbReference>
<feature type="domain" description="B box-type" evidence="6">
    <location>
        <begin position="43"/>
        <end position="87"/>
    </location>
</feature>
<feature type="domain" description="B box-type" evidence="6">
    <location>
        <begin position="1"/>
        <end position="47"/>
    </location>
</feature>
<accession>A0AAD7KNF8</accession>
<dbReference type="PANTHER" id="PTHR31717">
    <property type="entry name" value="ZINC FINGER PROTEIN CONSTANS-LIKE 10"/>
    <property type="match status" value="1"/>
</dbReference>
<feature type="region of interest" description="Disordered" evidence="5">
    <location>
        <begin position="372"/>
        <end position="391"/>
    </location>
</feature>
<dbReference type="CDD" id="cd19821">
    <property type="entry name" value="Bbox1_BBX-like"/>
    <property type="match status" value="1"/>
</dbReference>
<evidence type="ECO:0000313" key="7">
    <source>
        <dbReference type="EMBL" id="KAJ7943089.1"/>
    </source>
</evidence>
<evidence type="ECO:0000256" key="3">
    <source>
        <dbReference type="ARBA" id="ARBA00022833"/>
    </source>
</evidence>
<evidence type="ECO:0000256" key="4">
    <source>
        <dbReference type="PROSITE-ProRule" id="PRU00024"/>
    </source>
</evidence>
<evidence type="ECO:0000256" key="1">
    <source>
        <dbReference type="ARBA" id="ARBA00022723"/>
    </source>
</evidence>
<protein>
    <submittedName>
        <fullName evidence="7">CONSTANS-like zinc finger protein</fullName>
    </submittedName>
</protein>
<keyword evidence="3" id="KW-0862">Zinc</keyword>
<dbReference type="InterPro" id="IPR000315">
    <property type="entry name" value="Znf_B-box"/>
</dbReference>
<keyword evidence="1" id="KW-0479">Metal-binding</keyword>
<evidence type="ECO:0000256" key="5">
    <source>
        <dbReference type="SAM" id="MobiDB-lite"/>
    </source>
</evidence>
<reference evidence="7" key="1">
    <citation type="journal article" date="2023" name="Science">
        <title>Elucidation of the pathway for biosynthesis of saponin adjuvants from the soapbark tree.</title>
        <authorList>
            <person name="Reed J."/>
            <person name="Orme A."/>
            <person name="El-Demerdash A."/>
            <person name="Owen C."/>
            <person name="Martin L.B.B."/>
            <person name="Misra R.C."/>
            <person name="Kikuchi S."/>
            <person name="Rejzek M."/>
            <person name="Martin A.C."/>
            <person name="Harkess A."/>
            <person name="Leebens-Mack J."/>
            <person name="Louveau T."/>
            <person name="Stephenson M.J."/>
            <person name="Osbourn A."/>
        </authorList>
    </citation>
    <scope>NUCLEOTIDE SEQUENCE</scope>
    <source>
        <strain evidence="7">S10</strain>
    </source>
</reference>
<dbReference type="EMBL" id="JARAOO010000014">
    <property type="protein sequence ID" value="KAJ7943089.1"/>
    <property type="molecule type" value="Genomic_DNA"/>
</dbReference>
<gene>
    <name evidence="7" type="ORF">O6P43_032683</name>
</gene>
<dbReference type="Proteomes" id="UP001163823">
    <property type="component" value="Chromosome 14"/>
</dbReference>
<keyword evidence="2 4" id="KW-0863">Zinc-finger</keyword>
<name>A0AAD7KNF8_QUISA</name>
<keyword evidence="8" id="KW-1185">Reference proteome</keyword>
<organism evidence="7 8">
    <name type="scientific">Quillaja saponaria</name>
    <name type="common">Soap bark tree</name>
    <dbReference type="NCBI Taxonomy" id="32244"/>
    <lineage>
        <taxon>Eukaryota</taxon>
        <taxon>Viridiplantae</taxon>
        <taxon>Streptophyta</taxon>
        <taxon>Embryophyta</taxon>
        <taxon>Tracheophyta</taxon>
        <taxon>Spermatophyta</taxon>
        <taxon>Magnoliopsida</taxon>
        <taxon>eudicotyledons</taxon>
        <taxon>Gunneridae</taxon>
        <taxon>Pentapetalae</taxon>
        <taxon>rosids</taxon>
        <taxon>fabids</taxon>
        <taxon>Fabales</taxon>
        <taxon>Quillajaceae</taxon>
        <taxon>Quillaja</taxon>
    </lineage>
</organism>
<comment type="caution">
    <text evidence="7">The sequence shown here is derived from an EMBL/GenBank/DDBJ whole genome shotgun (WGS) entry which is preliminary data.</text>
</comment>
<dbReference type="AlphaFoldDB" id="A0AAD7KNF8"/>
<evidence type="ECO:0000256" key="2">
    <source>
        <dbReference type="ARBA" id="ARBA00022771"/>
    </source>
</evidence>